<sequence>MRKRLKTIGFKIPERIKSYIKTGIMITYILLTMIFILGLMSNDSAASKGDVGGMLGSWFIFTLPLLFLIVGVPKENGEKK</sequence>
<keyword evidence="1" id="KW-1133">Transmembrane helix</keyword>
<protein>
    <submittedName>
        <fullName evidence="2">Uncharacterized protein</fullName>
    </submittedName>
</protein>
<name>A0A5W1W0U6_SALTI</name>
<evidence type="ECO:0000256" key="1">
    <source>
        <dbReference type="SAM" id="Phobius"/>
    </source>
</evidence>
<feature type="transmembrane region" description="Helical" evidence="1">
    <location>
        <begin position="20"/>
        <end position="40"/>
    </location>
</feature>
<feature type="transmembrane region" description="Helical" evidence="1">
    <location>
        <begin position="52"/>
        <end position="72"/>
    </location>
</feature>
<proteinExistence type="predicted"/>
<comment type="caution">
    <text evidence="2">The sequence shown here is derived from an EMBL/GenBank/DDBJ whole genome shotgun (WGS) entry which is preliminary data.</text>
</comment>
<organism evidence="2">
    <name type="scientific">Salmonella typhi</name>
    <dbReference type="NCBI Taxonomy" id="90370"/>
    <lineage>
        <taxon>Bacteria</taxon>
        <taxon>Pseudomonadati</taxon>
        <taxon>Pseudomonadota</taxon>
        <taxon>Gammaproteobacteria</taxon>
        <taxon>Enterobacterales</taxon>
        <taxon>Enterobacteriaceae</taxon>
        <taxon>Salmonella</taxon>
    </lineage>
</organism>
<keyword evidence="1" id="KW-0472">Membrane</keyword>
<reference evidence="2" key="1">
    <citation type="submission" date="2018-07" db="EMBL/GenBank/DDBJ databases">
        <authorList>
            <person name="Ashton P.M."/>
            <person name="Dallman T."/>
            <person name="Nair S."/>
            <person name="De Pinna E."/>
            <person name="Peters T."/>
            <person name="Grant K."/>
        </authorList>
    </citation>
    <scope>NUCLEOTIDE SEQUENCE</scope>
    <source>
        <strain evidence="2">257355</strain>
    </source>
</reference>
<keyword evidence="1" id="KW-0812">Transmembrane</keyword>
<gene>
    <name evidence="2" type="ORF">DKA88_24060</name>
</gene>
<dbReference type="EMBL" id="AAHHUX010000050">
    <property type="protein sequence ID" value="EBW2555489.1"/>
    <property type="molecule type" value="Genomic_DNA"/>
</dbReference>
<evidence type="ECO:0000313" key="2">
    <source>
        <dbReference type="EMBL" id="EBW2555489.1"/>
    </source>
</evidence>
<accession>A0A5W1W0U6</accession>
<dbReference type="RefSeq" id="WP_050142476.1">
    <property type="nucleotide sequence ID" value="NZ_PZKY01000031.1"/>
</dbReference>
<dbReference type="AlphaFoldDB" id="A0A5W1W0U6"/>